<protein>
    <submittedName>
        <fullName evidence="1">Uncharacterized protein</fullName>
    </submittedName>
</protein>
<evidence type="ECO:0000313" key="2">
    <source>
        <dbReference type="Proteomes" id="UP000321389"/>
    </source>
</evidence>
<accession>A0A5B8KUI2</accession>
<reference evidence="1" key="1">
    <citation type="submission" date="2020-04" db="EMBL/GenBank/DDBJ databases">
        <title>Nitratireductor sp. nov. isolated from mangrove soil.</title>
        <authorList>
            <person name="Ye Y."/>
        </authorList>
    </citation>
    <scope>NUCLEOTIDE SEQUENCE</scope>
    <source>
        <strain evidence="1">SY7</strain>
    </source>
</reference>
<organism evidence="1 2">
    <name type="scientific">Nitratireductor mangrovi</name>
    <dbReference type="NCBI Taxonomy" id="2599600"/>
    <lineage>
        <taxon>Bacteria</taxon>
        <taxon>Pseudomonadati</taxon>
        <taxon>Pseudomonadota</taxon>
        <taxon>Alphaproteobacteria</taxon>
        <taxon>Hyphomicrobiales</taxon>
        <taxon>Phyllobacteriaceae</taxon>
        <taxon>Nitratireductor</taxon>
    </lineage>
</organism>
<dbReference type="OrthoDB" id="8264787at2"/>
<proteinExistence type="predicted"/>
<dbReference type="Proteomes" id="UP000321389">
    <property type="component" value="Chromosome"/>
</dbReference>
<gene>
    <name evidence="1" type="ORF">FQ775_02315</name>
</gene>
<dbReference type="AlphaFoldDB" id="A0A5B8KUI2"/>
<dbReference type="KEGG" id="niy:FQ775_02315"/>
<name>A0A5B8KUI2_9HYPH</name>
<keyword evidence="2" id="KW-1185">Reference proteome</keyword>
<evidence type="ECO:0000313" key="1">
    <source>
        <dbReference type="EMBL" id="QDY99296.1"/>
    </source>
</evidence>
<sequence length="263" mass="27049">MSESLPSGFRRSLFVWRLGDVLGTEGGPEDVVFKARRAGLTDIWVKVGEGAFPFRPNLDGPTGAALDALVTLAAKAGIAISGWHIPCCRTVSEARAEAKMFATIAAARSLAGMLIDAEQGSPFFQGDAGMAAAYAAVLAAAKEEVGIPVGVSSHAVPQGRAGWPHILSRLSAVADFCSPQLYGVAAAGTTLDQALDANRGCGLPILPAGPAWLGEGGCASAAECAEDARRLIVSAQARRLAGVAFWHWAGAPAAFWHALEGSA</sequence>
<dbReference type="RefSeq" id="WP_146297946.1">
    <property type="nucleotide sequence ID" value="NZ_CP042301.2"/>
</dbReference>
<dbReference type="EMBL" id="CP042301">
    <property type="protein sequence ID" value="QDY99296.1"/>
    <property type="molecule type" value="Genomic_DNA"/>
</dbReference>